<proteinExistence type="predicted"/>
<evidence type="ECO:0000313" key="2">
    <source>
        <dbReference type="EMBL" id="RDB07668.1"/>
    </source>
</evidence>
<dbReference type="SUPFAM" id="SSF54593">
    <property type="entry name" value="Glyoxalase/Bleomycin resistance protein/Dihydroxybiphenyl dioxygenase"/>
    <property type="match status" value="1"/>
</dbReference>
<dbReference type="Proteomes" id="UP000253141">
    <property type="component" value="Unassembled WGS sequence"/>
</dbReference>
<dbReference type="Gene3D" id="3.10.180.10">
    <property type="entry name" value="2,3-Dihydroxybiphenyl 1,2-Dioxygenase, domain 1"/>
    <property type="match status" value="1"/>
</dbReference>
<protein>
    <submittedName>
        <fullName evidence="2">Glyoxalase</fullName>
    </submittedName>
</protein>
<sequence length="129" mass="15115">MYIEHLALWCRDLERMRAFYELYFGAVSNEKYVNTKKQFESYFLSFEQGPRLEIMQMTGIPAHSNDVYAQFTGLIHFAVSVGSEEKVNEFTERLRSAGYEVVGEPRWTGDGYYESVVFDPEQNRIEITN</sequence>
<dbReference type="InterPro" id="IPR051332">
    <property type="entry name" value="Fosfomycin_Res_Enzymes"/>
</dbReference>
<evidence type="ECO:0000313" key="3">
    <source>
        <dbReference type="Proteomes" id="UP000253141"/>
    </source>
</evidence>
<dbReference type="OrthoDB" id="9789012at2"/>
<dbReference type="EMBL" id="QPIW01000001">
    <property type="protein sequence ID" value="RDB07668.1"/>
    <property type="molecule type" value="Genomic_DNA"/>
</dbReference>
<dbReference type="PANTHER" id="PTHR36113">
    <property type="entry name" value="LYASE, PUTATIVE-RELATED-RELATED"/>
    <property type="match status" value="1"/>
</dbReference>
<reference evidence="2 3" key="1">
    <citation type="submission" date="2018-07" db="EMBL/GenBank/DDBJ databases">
        <title>Genome analysis of Runella aurantiaca.</title>
        <authorList>
            <person name="Yang X."/>
        </authorList>
    </citation>
    <scope>NUCLEOTIDE SEQUENCE [LARGE SCALE GENOMIC DNA]</scope>
    <source>
        <strain evidence="2 3">YX9</strain>
    </source>
</reference>
<organism evidence="2 3">
    <name type="scientific">Runella aurantiaca</name>
    <dbReference type="NCBI Taxonomy" id="2282308"/>
    <lineage>
        <taxon>Bacteria</taxon>
        <taxon>Pseudomonadati</taxon>
        <taxon>Bacteroidota</taxon>
        <taxon>Cytophagia</taxon>
        <taxon>Cytophagales</taxon>
        <taxon>Spirosomataceae</taxon>
        <taxon>Runella</taxon>
    </lineage>
</organism>
<gene>
    <name evidence="2" type="ORF">DVG78_00985</name>
</gene>
<feature type="domain" description="VOC" evidence="1">
    <location>
        <begin position="2"/>
        <end position="129"/>
    </location>
</feature>
<dbReference type="InterPro" id="IPR029068">
    <property type="entry name" value="Glyas_Bleomycin-R_OHBP_Dase"/>
</dbReference>
<comment type="caution">
    <text evidence="2">The sequence shown here is derived from an EMBL/GenBank/DDBJ whole genome shotgun (WGS) entry which is preliminary data.</text>
</comment>
<dbReference type="RefSeq" id="WP_114459206.1">
    <property type="nucleotide sequence ID" value="NZ_QPIW01000001.1"/>
</dbReference>
<dbReference type="PROSITE" id="PS51819">
    <property type="entry name" value="VOC"/>
    <property type="match status" value="1"/>
</dbReference>
<evidence type="ECO:0000259" key="1">
    <source>
        <dbReference type="PROSITE" id="PS51819"/>
    </source>
</evidence>
<dbReference type="InterPro" id="IPR037523">
    <property type="entry name" value="VOC_core"/>
</dbReference>
<dbReference type="AlphaFoldDB" id="A0A369IDB5"/>
<dbReference type="Pfam" id="PF00903">
    <property type="entry name" value="Glyoxalase"/>
    <property type="match status" value="1"/>
</dbReference>
<dbReference type="PANTHER" id="PTHR36113:SF1">
    <property type="entry name" value="GLYOXALASE_BLEOMYCIN RESISTANCE PROTEIN_DIOXYGENASE"/>
    <property type="match status" value="1"/>
</dbReference>
<dbReference type="InterPro" id="IPR004360">
    <property type="entry name" value="Glyas_Fos-R_dOase_dom"/>
</dbReference>
<name>A0A369IDB5_9BACT</name>
<keyword evidence="3" id="KW-1185">Reference proteome</keyword>
<accession>A0A369IDB5</accession>